<dbReference type="GO" id="GO:0044774">
    <property type="term" value="P:mitotic DNA integrity checkpoint signaling"/>
    <property type="evidence" value="ECO:0007669"/>
    <property type="project" value="TreeGrafter"/>
</dbReference>
<dbReference type="Proteomes" id="UP000299102">
    <property type="component" value="Unassembled WGS sequence"/>
</dbReference>
<dbReference type="GO" id="GO:0003697">
    <property type="term" value="F:single-stranded DNA binding"/>
    <property type="evidence" value="ECO:0007669"/>
    <property type="project" value="TreeGrafter"/>
</dbReference>
<comment type="caution">
    <text evidence="1">The sequence shown here is derived from an EMBL/GenBank/DDBJ whole genome shotgun (WGS) entry which is preliminary data.</text>
</comment>
<dbReference type="GO" id="GO:0003690">
    <property type="term" value="F:double-stranded DNA binding"/>
    <property type="evidence" value="ECO:0007669"/>
    <property type="project" value="TreeGrafter"/>
</dbReference>
<dbReference type="GO" id="GO:0000793">
    <property type="term" value="C:condensed chromosome"/>
    <property type="evidence" value="ECO:0007669"/>
    <property type="project" value="TreeGrafter"/>
</dbReference>
<dbReference type="AlphaFoldDB" id="A0A4C1X2B8"/>
<keyword evidence="2" id="KW-1185">Reference proteome</keyword>
<dbReference type="GO" id="GO:0005634">
    <property type="term" value="C:nucleus"/>
    <property type="evidence" value="ECO:0007669"/>
    <property type="project" value="TreeGrafter"/>
</dbReference>
<dbReference type="GO" id="GO:0046975">
    <property type="term" value="F:histone H3K36 methyltransferase activity"/>
    <property type="evidence" value="ECO:0007669"/>
    <property type="project" value="TreeGrafter"/>
</dbReference>
<keyword evidence="1" id="KW-0808">Transferase</keyword>
<dbReference type="EMBL" id="BGZK01000692">
    <property type="protein sequence ID" value="GBP56435.1"/>
    <property type="molecule type" value="Genomic_DNA"/>
</dbReference>
<dbReference type="PANTHER" id="PTHR46060:SF2">
    <property type="entry name" value="HISTONE-LYSINE N-METHYLTRANSFERASE SETMAR"/>
    <property type="match status" value="1"/>
</dbReference>
<dbReference type="GO" id="GO:0044547">
    <property type="term" value="F:DNA topoisomerase binding"/>
    <property type="evidence" value="ECO:0007669"/>
    <property type="project" value="TreeGrafter"/>
</dbReference>
<dbReference type="GO" id="GO:0000014">
    <property type="term" value="F:single-stranded DNA endodeoxyribonuclease activity"/>
    <property type="evidence" value="ECO:0007669"/>
    <property type="project" value="TreeGrafter"/>
</dbReference>
<dbReference type="GO" id="GO:0032259">
    <property type="term" value="P:methylation"/>
    <property type="evidence" value="ECO:0007669"/>
    <property type="project" value="UniProtKB-KW"/>
</dbReference>
<reference evidence="1 2" key="1">
    <citation type="journal article" date="2019" name="Commun. Biol.">
        <title>The bagworm genome reveals a unique fibroin gene that provides high tensile strength.</title>
        <authorList>
            <person name="Kono N."/>
            <person name="Nakamura H."/>
            <person name="Ohtoshi R."/>
            <person name="Tomita M."/>
            <person name="Numata K."/>
            <person name="Arakawa K."/>
        </authorList>
    </citation>
    <scope>NUCLEOTIDE SEQUENCE [LARGE SCALE GENOMIC DNA]</scope>
</reference>
<sequence length="229" mass="25782">MRKGVYYAFVLSDVASYQISKSEFTGNTLVFSVHFDVNDEPHSDRPVTDKAAAVLEKVERDRHISSYVISEELGIDYKAVLTHLKKDECTKKLDNWVPHELAERNLMNRLLVCDSLLKRNEIKPFLERLLIGRFCCCLRPLNPMGHYVLPYSPTAPSSHRSVISLKRACDQGAYASMSRLPASPTLAQPIRHAVHLLVGRDELDDKSDDFDFDSFTECGRTAHASADGA</sequence>
<dbReference type="OrthoDB" id="616263at2759"/>
<dbReference type="GO" id="GO:0006303">
    <property type="term" value="P:double-strand break repair via nonhomologous end joining"/>
    <property type="evidence" value="ECO:0007669"/>
    <property type="project" value="TreeGrafter"/>
</dbReference>
<evidence type="ECO:0000313" key="1">
    <source>
        <dbReference type="EMBL" id="GBP56435.1"/>
    </source>
</evidence>
<dbReference type="PANTHER" id="PTHR46060">
    <property type="entry name" value="MARINER MOS1 TRANSPOSASE-LIKE PROTEIN"/>
    <property type="match status" value="1"/>
</dbReference>
<protein>
    <submittedName>
        <fullName evidence="1">Histone-lysine N-methyltransferase SETMAR</fullName>
    </submittedName>
</protein>
<dbReference type="GO" id="GO:0000729">
    <property type="term" value="P:DNA double-strand break processing"/>
    <property type="evidence" value="ECO:0007669"/>
    <property type="project" value="TreeGrafter"/>
</dbReference>
<dbReference type="GO" id="GO:0031297">
    <property type="term" value="P:replication fork processing"/>
    <property type="evidence" value="ECO:0007669"/>
    <property type="project" value="TreeGrafter"/>
</dbReference>
<accession>A0A4C1X2B8</accession>
<dbReference type="GO" id="GO:0042800">
    <property type="term" value="F:histone H3K4 methyltransferase activity"/>
    <property type="evidence" value="ECO:0007669"/>
    <property type="project" value="TreeGrafter"/>
</dbReference>
<proteinExistence type="predicted"/>
<dbReference type="GO" id="GO:0015074">
    <property type="term" value="P:DNA integration"/>
    <property type="evidence" value="ECO:0007669"/>
    <property type="project" value="TreeGrafter"/>
</dbReference>
<evidence type="ECO:0000313" key="2">
    <source>
        <dbReference type="Proteomes" id="UP000299102"/>
    </source>
</evidence>
<keyword evidence="1" id="KW-0489">Methyltransferase</keyword>
<organism evidence="1 2">
    <name type="scientific">Eumeta variegata</name>
    <name type="common">Bagworm moth</name>
    <name type="synonym">Eumeta japonica</name>
    <dbReference type="NCBI Taxonomy" id="151549"/>
    <lineage>
        <taxon>Eukaryota</taxon>
        <taxon>Metazoa</taxon>
        <taxon>Ecdysozoa</taxon>
        <taxon>Arthropoda</taxon>
        <taxon>Hexapoda</taxon>
        <taxon>Insecta</taxon>
        <taxon>Pterygota</taxon>
        <taxon>Neoptera</taxon>
        <taxon>Endopterygota</taxon>
        <taxon>Lepidoptera</taxon>
        <taxon>Glossata</taxon>
        <taxon>Ditrysia</taxon>
        <taxon>Tineoidea</taxon>
        <taxon>Psychidae</taxon>
        <taxon>Oiketicinae</taxon>
        <taxon>Eumeta</taxon>
    </lineage>
</organism>
<name>A0A4C1X2B8_EUMVA</name>
<gene>
    <name evidence="1" type="primary">SETMAR</name>
    <name evidence="1" type="ORF">EVAR_90106_1</name>
</gene>
<dbReference type="InterPro" id="IPR052709">
    <property type="entry name" value="Transposase-MT_Hybrid"/>
</dbReference>
<dbReference type="GO" id="GO:0035861">
    <property type="term" value="C:site of double-strand break"/>
    <property type="evidence" value="ECO:0007669"/>
    <property type="project" value="TreeGrafter"/>
</dbReference>